<evidence type="ECO:0000313" key="2">
    <source>
        <dbReference type="Proteomes" id="UP000294380"/>
    </source>
</evidence>
<evidence type="ECO:0000313" key="1">
    <source>
        <dbReference type="EMBL" id="VFP80964.1"/>
    </source>
</evidence>
<proteinExistence type="predicted"/>
<reference evidence="1 2" key="1">
    <citation type="submission" date="2019-02" db="EMBL/GenBank/DDBJ databases">
        <authorList>
            <person name="Manzano-Marin A."/>
            <person name="Manzano-Marin A."/>
        </authorList>
    </citation>
    <scope>NUCLEOTIDE SEQUENCE [LARGE SCALE GENOMIC DNA]</scope>
    <source>
        <strain evidence="1 2">BuCikochiana</strain>
    </source>
</reference>
<dbReference type="AlphaFoldDB" id="A0A451D5I7"/>
<protein>
    <submittedName>
        <fullName evidence="1">Flagellar hook-basal body complex protein FliE</fullName>
    </submittedName>
</protein>
<name>A0A451D5I7_9GAMM</name>
<keyword evidence="1" id="KW-0969">Cilium</keyword>
<dbReference type="EMBL" id="LR217707">
    <property type="protein sequence ID" value="VFP80964.1"/>
    <property type="molecule type" value="Genomic_DNA"/>
</dbReference>
<dbReference type="RefSeq" id="WP_154028271.1">
    <property type="nucleotide sequence ID" value="NZ_LR217707.1"/>
</dbReference>
<organism evidence="1 2">
    <name type="scientific">Buchnera aphidicola</name>
    <name type="common">Cinara kochiana kochiana</name>
    <dbReference type="NCBI Taxonomy" id="2518976"/>
    <lineage>
        <taxon>Bacteria</taxon>
        <taxon>Pseudomonadati</taxon>
        <taxon>Pseudomonadota</taxon>
        <taxon>Gammaproteobacteria</taxon>
        <taxon>Enterobacterales</taxon>
        <taxon>Erwiniaceae</taxon>
        <taxon>Buchnera</taxon>
    </lineage>
</organism>
<gene>
    <name evidence="1" type="primary">fliE</name>
    <name evidence="1" type="ORF">BUCIKOCA2762_043</name>
</gene>
<dbReference type="Proteomes" id="UP000294380">
    <property type="component" value="Chromosome"/>
</dbReference>
<sequence length="92" mass="11010">MKINPSSKKIIKPTIHPIQKNKKKYINFFPICHYKLEKFVAIKDIKKNNTKTIHTNLKKEKINSINQKKIKILIKLHEKLINTYEEIMNIQI</sequence>
<accession>A0A451D5I7</accession>
<keyword evidence="1" id="KW-0966">Cell projection</keyword>
<keyword evidence="1" id="KW-0282">Flagellum</keyword>